<evidence type="ECO:0000259" key="5">
    <source>
        <dbReference type="Pfam" id="PF01555"/>
    </source>
</evidence>
<keyword evidence="3" id="KW-0808">Transferase</keyword>
<dbReference type="EMBL" id="CP003697">
    <property type="protein sequence ID" value="AGF72220.1"/>
    <property type="molecule type" value="Genomic_DNA"/>
</dbReference>
<keyword evidence="7" id="KW-1185">Reference proteome</keyword>
<dbReference type="KEGG" id="chn:A605_06070"/>
<dbReference type="InterPro" id="IPR002052">
    <property type="entry name" value="DNA_methylase_N6_adenine_CS"/>
</dbReference>
<dbReference type="AlphaFoldDB" id="M1NXJ4"/>
<keyword evidence="2 6" id="KW-0489">Methyltransferase</keyword>
<dbReference type="eggNOG" id="COG2189">
    <property type="taxonomic scope" value="Bacteria"/>
</dbReference>
<dbReference type="OrthoDB" id="9773060at2"/>
<evidence type="ECO:0000256" key="2">
    <source>
        <dbReference type="ARBA" id="ARBA00022603"/>
    </source>
</evidence>
<dbReference type="RefSeq" id="WP_015400639.1">
    <property type="nucleotide sequence ID" value="NC_020302.1"/>
</dbReference>
<dbReference type="Proteomes" id="UP000011723">
    <property type="component" value="Chromosome"/>
</dbReference>
<dbReference type="Gene3D" id="3.40.50.150">
    <property type="entry name" value="Vaccinia Virus protein VP39"/>
    <property type="match status" value="1"/>
</dbReference>
<dbReference type="PROSITE" id="PS00092">
    <property type="entry name" value="N6_MTASE"/>
    <property type="match status" value="1"/>
</dbReference>
<gene>
    <name evidence="6" type="ORF">A605_06070</name>
</gene>
<dbReference type="PRINTS" id="PR00506">
    <property type="entry name" value="D21N6MTFRASE"/>
</dbReference>
<evidence type="ECO:0000256" key="4">
    <source>
        <dbReference type="ARBA" id="ARBA00022691"/>
    </source>
</evidence>
<dbReference type="HOGENOM" id="CLU_029607_1_0_11"/>
<evidence type="ECO:0000313" key="6">
    <source>
        <dbReference type="EMBL" id="AGF72220.1"/>
    </source>
</evidence>
<proteinExistence type="inferred from homology"/>
<dbReference type="REBASE" id="60706">
    <property type="entry name" value="M.Cha44683ORF6070P"/>
</dbReference>
<accession>M1NXJ4</accession>
<feature type="domain" description="DNA methylase N-4/N-6" evidence="5">
    <location>
        <begin position="142"/>
        <end position="457"/>
    </location>
</feature>
<organism evidence="6 7">
    <name type="scientific">Corynebacterium halotolerans YIM 70093 = DSM 44683</name>
    <dbReference type="NCBI Taxonomy" id="1121362"/>
    <lineage>
        <taxon>Bacteria</taxon>
        <taxon>Bacillati</taxon>
        <taxon>Actinomycetota</taxon>
        <taxon>Actinomycetes</taxon>
        <taxon>Mycobacteriales</taxon>
        <taxon>Corynebacteriaceae</taxon>
        <taxon>Corynebacterium</taxon>
    </lineage>
</organism>
<dbReference type="Pfam" id="PF01555">
    <property type="entry name" value="N6_N4_Mtase"/>
    <property type="match status" value="1"/>
</dbReference>
<dbReference type="InterPro" id="IPR002295">
    <property type="entry name" value="N4/N6-MTase_EcoPI_Mod-like"/>
</dbReference>
<reference evidence="6 7" key="1">
    <citation type="journal article" date="2012" name="Stand. Genomic Sci.">
        <title>Genome sequence of the halotolerant bacterium Corynebacterium halotolerans type strain YIM 70093(T) (= DSM 44683(T)).</title>
        <authorList>
            <person name="Ruckert C."/>
            <person name="Albersmeier A."/>
            <person name="Al-Dilaimi A."/>
            <person name="Niehaus K."/>
            <person name="Szczepanowski R."/>
            <person name="Kalinowski J."/>
        </authorList>
    </citation>
    <scope>NUCLEOTIDE SEQUENCE [LARGE SCALE GENOMIC DNA]</scope>
    <source>
        <strain evidence="6">YIM 70093</strain>
    </source>
</reference>
<keyword evidence="4" id="KW-0949">S-adenosyl-L-methionine</keyword>
<dbReference type="SUPFAM" id="SSF53335">
    <property type="entry name" value="S-adenosyl-L-methionine-dependent methyltransferases"/>
    <property type="match status" value="1"/>
</dbReference>
<dbReference type="GO" id="GO:0008170">
    <property type="term" value="F:N-methyltransferase activity"/>
    <property type="evidence" value="ECO:0007669"/>
    <property type="project" value="InterPro"/>
</dbReference>
<protein>
    <submittedName>
        <fullName evidence="6">Adenine specific DNA methylase Mod</fullName>
    </submittedName>
</protein>
<dbReference type="GO" id="GO:0003677">
    <property type="term" value="F:DNA binding"/>
    <property type="evidence" value="ECO:0007669"/>
    <property type="project" value="InterPro"/>
</dbReference>
<evidence type="ECO:0000256" key="1">
    <source>
        <dbReference type="ARBA" id="ARBA00006594"/>
    </source>
</evidence>
<dbReference type="InterPro" id="IPR002941">
    <property type="entry name" value="DNA_methylase_N4/N6"/>
</dbReference>
<evidence type="ECO:0000256" key="3">
    <source>
        <dbReference type="ARBA" id="ARBA00022679"/>
    </source>
</evidence>
<name>M1NXJ4_9CORY</name>
<evidence type="ECO:0000313" key="7">
    <source>
        <dbReference type="Proteomes" id="UP000011723"/>
    </source>
</evidence>
<dbReference type="InterPro" id="IPR029063">
    <property type="entry name" value="SAM-dependent_MTases_sf"/>
</dbReference>
<sequence>MRQLPTPLRKALSGHGAFPDAAAVRRAAERLDPELLRALLASPGLRRRLFTDVDGVAVFDRAAFTALLDGVTGPNDGVRLIWPDAGARPSVGATTARLANARRHTADRVETVRHADDGDNLLVKGENLKVLGSLLPLLHGGVRLIYIDPPYNTGNSALPYEDRLTRPEWLTFMRDRAEVAAQLLTSDGVLLIQCSSHQAAHLEVMLEGVDQLHKVMVFHTLVRHPDRALTAGKQFNDVVEQILVFARDRHFRMPRRTRPRRLDDYRWQIEVTGPGRPMQLGGRACTVFPGGEWTRRAAEPGADNLRSHSIRGSLREKNSSGRFYVAHIEPLAAQLGPGTLVRVPDIGDDGLGHRFFHTPRTGTKNGTYFQGVPQSTAATTLPHPNFLDFHGEFNRVAAEGGVDFRNGKKPEALLKFLLEIFTEPGDTVLDYHLGSGTTAAVAHKLGRRWVGIEKMDFIETVTLRRLCGVLAGEQSGISGEVGWAGGGGFVYAELN</sequence>
<dbReference type="PATRIC" id="fig|1121362.3.peg.1223"/>
<dbReference type="GO" id="GO:0032259">
    <property type="term" value="P:methylation"/>
    <property type="evidence" value="ECO:0007669"/>
    <property type="project" value="UniProtKB-KW"/>
</dbReference>
<comment type="similarity">
    <text evidence="1">Belongs to the N(4)/N(6)-methyltransferase family.</text>
</comment>